<dbReference type="PANTHER" id="PTHR43289">
    <property type="entry name" value="MITOGEN-ACTIVATED PROTEIN KINASE KINASE KINASE 20-RELATED"/>
    <property type="match status" value="1"/>
</dbReference>
<keyword evidence="13" id="KW-1185">Reference proteome</keyword>
<keyword evidence="10" id="KW-0812">Transmembrane</keyword>
<dbReference type="PANTHER" id="PTHR43289:SF6">
    <property type="entry name" value="SERINE_THREONINE-PROTEIN KINASE NEKL-3"/>
    <property type="match status" value="1"/>
</dbReference>
<comment type="catalytic activity">
    <reaction evidence="7">
        <text>L-threonyl-[protein] + ATP = O-phospho-L-threonyl-[protein] + ADP + H(+)</text>
        <dbReference type="Rhea" id="RHEA:46608"/>
        <dbReference type="Rhea" id="RHEA-COMP:11060"/>
        <dbReference type="Rhea" id="RHEA-COMP:11605"/>
        <dbReference type="ChEBI" id="CHEBI:15378"/>
        <dbReference type="ChEBI" id="CHEBI:30013"/>
        <dbReference type="ChEBI" id="CHEBI:30616"/>
        <dbReference type="ChEBI" id="CHEBI:61977"/>
        <dbReference type="ChEBI" id="CHEBI:456216"/>
        <dbReference type="EC" id="2.7.11.1"/>
    </reaction>
</comment>
<dbReference type="Pfam" id="PF00069">
    <property type="entry name" value="Pkinase"/>
    <property type="match status" value="1"/>
</dbReference>
<comment type="catalytic activity">
    <reaction evidence="8">
        <text>L-seryl-[protein] + ATP = O-phospho-L-seryl-[protein] + ADP + H(+)</text>
        <dbReference type="Rhea" id="RHEA:17989"/>
        <dbReference type="Rhea" id="RHEA-COMP:9863"/>
        <dbReference type="Rhea" id="RHEA-COMP:11604"/>
        <dbReference type="ChEBI" id="CHEBI:15378"/>
        <dbReference type="ChEBI" id="CHEBI:29999"/>
        <dbReference type="ChEBI" id="CHEBI:30616"/>
        <dbReference type="ChEBI" id="CHEBI:83421"/>
        <dbReference type="ChEBI" id="CHEBI:456216"/>
        <dbReference type="EC" id="2.7.11.1"/>
    </reaction>
</comment>
<dbReference type="KEGG" id="pmet:G4Y79_22675"/>
<dbReference type="InterPro" id="IPR000719">
    <property type="entry name" value="Prot_kinase_dom"/>
</dbReference>
<dbReference type="InterPro" id="IPR011009">
    <property type="entry name" value="Kinase-like_dom_sf"/>
</dbReference>
<evidence type="ECO:0000256" key="5">
    <source>
        <dbReference type="ARBA" id="ARBA00022777"/>
    </source>
</evidence>
<dbReference type="PROSITE" id="PS50011">
    <property type="entry name" value="PROTEIN_KINASE_DOM"/>
    <property type="match status" value="1"/>
</dbReference>
<evidence type="ECO:0000256" key="1">
    <source>
        <dbReference type="ARBA" id="ARBA00012513"/>
    </source>
</evidence>
<evidence type="ECO:0000256" key="6">
    <source>
        <dbReference type="ARBA" id="ARBA00022840"/>
    </source>
</evidence>
<protein>
    <recommendedName>
        <fullName evidence="1">non-specific serine/threonine protein kinase</fullName>
        <ecNumber evidence="1">2.7.11.1</ecNumber>
    </recommendedName>
</protein>
<evidence type="ECO:0000256" key="3">
    <source>
        <dbReference type="ARBA" id="ARBA00022679"/>
    </source>
</evidence>
<evidence type="ECO:0000256" key="9">
    <source>
        <dbReference type="PROSITE-ProRule" id="PRU10141"/>
    </source>
</evidence>
<dbReference type="SMART" id="SM00220">
    <property type="entry name" value="S_TKc"/>
    <property type="match status" value="1"/>
</dbReference>
<dbReference type="Gene3D" id="1.10.510.10">
    <property type="entry name" value="Transferase(Phosphotransferase) domain 1"/>
    <property type="match status" value="1"/>
</dbReference>
<evidence type="ECO:0000256" key="8">
    <source>
        <dbReference type="ARBA" id="ARBA00048679"/>
    </source>
</evidence>
<dbReference type="InterPro" id="IPR008271">
    <property type="entry name" value="Ser/Thr_kinase_AS"/>
</dbReference>
<dbReference type="RefSeq" id="WP_195170526.1">
    <property type="nucleotide sequence ID" value="NZ_CP062983.1"/>
</dbReference>
<reference evidence="12 13" key="1">
    <citation type="submission" date="2020-02" db="EMBL/GenBank/DDBJ databases">
        <authorList>
            <person name="Zheng R.K."/>
            <person name="Sun C.M."/>
        </authorList>
    </citation>
    <scope>NUCLEOTIDE SEQUENCE [LARGE SCALE GENOMIC DNA]</scope>
    <source>
        <strain evidence="13">rifampicinis</strain>
    </source>
</reference>
<accession>A0A7S8E8T2</accession>
<keyword evidence="6 9" id="KW-0067">ATP-binding</keyword>
<dbReference type="EMBL" id="CP062983">
    <property type="protein sequence ID" value="QPC82457.1"/>
    <property type="molecule type" value="Genomic_DNA"/>
</dbReference>
<keyword evidence="3" id="KW-0808">Transferase</keyword>
<feature type="domain" description="Protein kinase" evidence="11">
    <location>
        <begin position="24"/>
        <end position="278"/>
    </location>
</feature>
<dbReference type="Proteomes" id="UP000594468">
    <property type="component" value="Chromosome"/>
</dbReference>
<dbReference type="GO" id="GO:0005524">
    <property type="term" value="F:ATP binding"/>
    <property type="evidence" value="ECO:0007669"/>
    <property type="project" value="UniProtKB-UniRule"/>
</dbReference>
<dbReference type="Gene3D" id="3.30.200.20">
    <property type="entry name" value="Phosphorylase Kinase, domain 1"/>
    <property type="match status" value="1"/>
</dbReference>
<keyword evidence="2 12" id="KW-0723">Serine/threonine-protein kinase</keyword>
<keyword evidence="10" id="KW-0472">Membrane</keyword>
<name>A0A7S8E8T2_9CHLR</name>
<feature type="transmembrane region" description="Helical" evidence="10">
    <location>
        <begin position="346"/>
        <end position="367"/>
    </location>
</feature>
<dbReference type="AlphaFoldDB" id="A0A7S8E8T2"/>
<dbReference type="SUPFAM" id="SSF56112">
    <property type="entry name" value="Protein kinase-like (PK-like)"/>
    <property type="match status" value="1"/>
</dbReference>
<evidence type="ECO:0000313" key="13">
    <source>
        <dbReference type="Proteomes" id="UP000594468"/>
    </source>
</evidence>
<keyword evidence="10" id="KW-1133">Transmembrane helix</keyword>
<sequence length="522" mass="56990">MSEQGESKETQKRSNLLGKTIGQYELQQEIGRGGMATVYSARQISMNRTVAIKVLPRHFLHDPGFLERFEREVDVVSKLEHPHILPIYDYGETDGVPYIAMRYLGGGSMADLIRRGPPALEDMVQPLRQIGSALDYAHQRGIIHRDLKPGNIMLDEGGNAYLSDFGIARVMGSDLTGSAIIGTPAYMSPEQAHGAPIDARSDIYSLGIVLFELIAGREPYRAETPMGLLLMHINEPIPAVRQFRENVPEAVQVVVERATAKNPDQRYASASEMAEAFSAAVRGEHVTPLPMDPVSRGPASGVLTSARTIPAPSDADHQETLMPNEPLFGDVVTSTSEAPTRSRSPLIPILGLVLVLIVLGGGAVIAFSGGVPGLATTPVPTPFRGADTETANHYTLSIPTRWQFRDESDITRLTHTWRADDDSVFVVVTLIEDGDPTVESFNSRYVDESDTLIDEVTAEDGTLRRSYRIRDDASLADGQVDQFFYQGQGELTVVEMYTADSVAGNNTTITTLQLILDSLRLS</sequence>
<dbReference type="PROSITE" id="PS00108">
    <property type="entry name" value="PROTEIN_KINASE_ST"/>
    <property type="match status" value="1"/>
</dbReference>
<feature type="binding site" evidence="9">
    <location>
        <position position="53"/>
    </location>
    <ligand>
        <name>ATP</name>
        <dbReference type="ChEBI" id="CHEBI:30616"/>
    </ligand>
</feature>
<evidence type="ECO:0000256" key="7">
    <source>
        <dbReference type="ARBA" id="ARBA00047899"/>
    </source>
</evidence>
<dbReference type="GO" id="GO:0004674">
    <property type="term" value="F:protein serine/threonine kinase activity"/>
    <property type="evidence" value="ECO:0007669"/>
    <property type="project" value="UniProtKB-KW"/>
</dbReference>
<gene>
    <name evidence="12" type="ORF">G4Y79_22675</name>
</gene>
<dbReference type="EC" id="2.7.11.1" evidence="1"/>
<proteinExistence type="predicted"/>
<evidence type="ECO:0000256" key="4">
    <source>
        <dbReference type="ARBA" id="ARBA00022741"/>
    </source>
</evidence>
<evidence type="ECO:0000259" key="11">
    <source>
        <dbReference type="PROSITE" id="PS50011"/>
    </source>
</evidence>
<keyword evidence="4 9" id="KW-0547">Nucleotide-binding</keyword>
<evidence type="ECO:0000256" key="2">
    <source>
        <dbReference type="ARBA" id="ARBA00022527"/>
    </source>
</evidence>
<evidence type="ECO:0000313" key="12">
    <source>
        <dbReference type="EMBL" id="QPC82457.1"/>
    </source>
</evidence>
<dbReference type="PROSITE" id="PS00107">
    <property type="entry name" value="PROTEIN_KINASE_ATP"/>
    <property type="match status" value="1"/>
</dbReference>
<dbReference type="CDD" id="cd14014">
    <property type="entry name" value="STKc_PknB_like"/>
    <property type="match status" value="1"/>
</dbReference>
<keyword evidence="5 12" id="KW-0418">Kinase</keyword>
<dbReference type="InterPro" id="IPR017441">
    <property type="entry name" value="Protein_kinase_ATP_BS"/>
</dbReference>
<dbReference type="FunFam" id="3.30.200.20:FF:000035">
    <property type="entry name" value="Serine/threonine protein kinase Stk1"/>
    <property type="match status" value="1"/>
</dbReference>
<organism evidence="12 13">
    <name type="scientific">Phototrophicus methaneseepsis</name>
    <dbReference type="NCBI Taxonomy" id="2710758"/>
    <lineage>
        <taxon>Bacteria</taxon>
        <taxon>Bacillati</taxon>
        <taxon>Chloroflexota</taxon>
        <taxon>Candidatus Thermofontia</taxon>
        <taxon>Phototrophicales</taxon>
        <taxon>Phototrophicaceae</taxon>
        <taxon>Phototrophicus</taxon>
    </lineage>
</organism>
<evidence type="ECO:0000256" key="10">
    <source>
        <dbReference type="SAM" id="Phobius"/>
    </source>
</evidence>
<dbReference type="FunFam" id="1.10.510.10:FF:000021">
    <property type="entry name" value="Serine/threonine protein kinase"/>
    <property type="match status" value="1"/>
</dbReference>